<dbReference type="GO" id="GO:0008757">
    <property type="term" value="F:S-adenosylmethionine-dependent methyltransferase activity"/>
    <property type="evidence" value="ECO:0007669"/>
    <property type="project" value="InterPro"/>
</dbReference>
<dbReference type="AlphaFoldDB" id="I6Z5E9"/>
<dbReference type="Proteomes" id="UP000009011">
    <property type="component" value="Chromosome"/>
</dbReference>
<organism evidence="2 3">
    <name type="scientific">Melioribacter roseus (strain DSM 23840 / JCM 17771 / VKM B-2668 / P3M-2)</name>
    <dbReference type="NCBI Taxonomy" id="1191523"/>
    <lineage>
        <taxon>Bacteria</taxon>
        <taxon>Pseudomonadati</taxon>
        <taxon>Ignavibacteriota</taxon>
        <taxon>Ignavibacteria</taxon>
        <taxon>Ignavibacteriales</taxon>
        <taxon>Melioribacteraceae</taxon>
        <taxon>Melioribacter</taxon>
    </lineage>
</organism>
<dbReference type="KEGG" id="mro:MROS_1146"/>
<dbReference type="Gene3D" id="3.40.50.150">
    <property type="entry name" value="Vaccinia Virus protein VP39"/>
    <property type="match status" value="1"/>
</dbReference>
<protein>
    <recommendedName>
        <fullName evidence="1">Methyltransferase type 11 domain-containing protein</fullName>
    </recommendedName>
</protein>
<name>I6Z5E9_MELRP</name>
<dbReference type="Pfam" id="PF08241">
    <property type="entry name" value="Methyltransf_11"/>
    <property type="match status" value="1"/>
</dbReference>
<accession>I6Z5E9</accession>
<keyword evidence="3" id="KW-1185">Reference proteome</keyword>
<proteinExistence type="predicted"/>
<dbReference type="STRING" id="1191523.MROS_1146"/>
<gene>
    <name evidence="2" type="ordered locus">MROS_1146</name>
</gene>
<dbReference type="InterPro" id="IPR029063">
    <property type="entry name" value="SAM-dependent_MTases_sf"/>
</dbReference>
<dbReference type="CDD" id="cd02440">
    <property type="entry name" value="AdoMet_MTases"/>
    <property type="match status" value="1"/>
</dbReference>
<dbReference type="EMBL" id="CP003557">
    <property type="protein sequence ID" value="AFN74385.1"/>
    <property type="molecule type" value="Genomic_DNA"/>
</dbReference>
<evidence type="ECO:0000259" key="1">
    <source>
        <dbReference type="Pfam" id="PF08241"/>
    </source>
</evidence>
<reference evidence="2 3" key="1">
    <citation type="journal article" date="2013" name="PLoS ONE">
        <title>Genomic analysis of Melioribacter roseus, facultatively anaerobic organotrophic bacterium representing a novel deep lineage within Bacteriodetes/Chlorobi group.</title>
        <authorList>
            <person name="Kadnikov V.V."/>
            <person name="Mardanov A.V."/>
            <person name="Podosokorskaya O.A."/>
            <person name="Gavrilov S.N."/>
            <person name="Kublanov I.V."/>
            <person name="Beletsky A.V."/>
            <person name="Bonch-Osmolovskaya E.A."/>
            <person name="Ravin N.V."/>
        </authorList>
    </citation>
    <scope>NUCLEOTIDE SEQUENCE [LARGE SCALE GENOMIC DNA]</scope>
    <source>
        <strain evidence="3">JCM 17771 / P3M-2</strain>
    </source>
</reference>
<dbReference type="eggNOG" id="COG2226">
    <property type="taxonomic scope" value="Bacteria"/>
</dbReference>
<dbReference type="InterPro" id="IPR013216">
    <property type="entry name" value="Methyltransf_11"/>
</dbReference>
<dbReference type="RefSeq" id="WP_014855821.1">
    <property type="nucleotide sequence ID" value="NC_018178.1"/>
</dbReference>
<dbReference type="SUPFAM" id="SSF53335">
    <property type="entry name" value="S-adenosyl-L-methionine-dependent methyltransferases"/>
    <property type="match status" value="1"/>
</dbReference>
<evidence type="ECO:0000313" key="3">
    <source>
        <dbReference type="Proteomes" id="UP000009011"/>
    </source>
</evidence>
<sequence>MKKNAILLPGLNYQVDSLFKHLNSNPQRILIAGSGAFYAASGIAEHFNVPVDMIVEDYQSLLEARLTGENNPSVDIKMMSFENTDYDDSEFDLIYAQASVSTPDRNRILKEFKRILKTGGYFCVGEIVHLSDKYPAFIKDIYENSYLNPLRIDELKKYYSERRFKIIYEEDLSHTLKDYYKEIDKRLDESKTELEPSEKSYYKKIINRIKHESHAYLNLGGNKHIGYYLFLLQKD</sequence>
<dbReference type="OrthoDB" id="9789123at2"/>
<feature type="domain" description="Methyltransferase type 11" evidence="1">
    <location>
        <begin position="63"/>
        <end position="123"/>
    </location>
</feature>
<evidence type="ECO:0000313" key="2">
    <source>
        <dbReference type="EMBL" id="AFN74385.1"/>
    </source>
</evidence>
<dbReference type="HOGENOM" id="CLU_1179100_0_0_10"/>